<dbReference type="NCBIfam" id="TIGR02961">
    <property type="entry name" value="allantoicase"/>
    <property type="match status" value="1"/>
</dbReference>
<dbReference type="EMBL" id="ML210189">
    <property type="protein sequence ID" value="TFK25169.1"/>
    <property type="molecule type" value="Genomic_DNA"/>
</dbReference>
<name>A0A5C3KWX3_COPMA</name>
<dbReference type="OrthoDB" id="10266039at2759"/>
<dbReference type="Proteomes" id="UP000307440">
    <property type="component" value="Unassembled WGS sequence"/>
</dbReference>
<keyword evidence="5" id="KW-0456">Lyase</keyword>
<evidence type="ECO:0000259" key="8">
    <source>
        <dbReference type="Pfam" id="PF03561"/>
    </source>
</evidence>
<accession>A0A5C3KWX3</accession>
<dbReference type="SUPFAM" id="SSF51182">
    <property type="entry name" value="RmlC-like cupins"/>
    <property type="match status" value="1"/>
</dbReference>
<dbReference type="Pfam" id="PF04115">
    <property type="entry name" value="Ureidogly_lyase"/>
    <property type="match status" value="1"/>
</dbReference>
<dbReference type="SUPFAM" id="SSF49785">
    <property type="entry name" value="Galactose-binding domain-like"/>
    <property type="match status" value="2"/>
</dbReference>
<dbReference type="HAMAP" id="MF_00813">
    <property type="entry name" value="Allantoicase"/>
    <property type="match status" value="1"/>
</dbReference>
<dbReference type="PANTHER" id="PTHR12045">
    <property type="entry name" value="ALLANTOICASE"/>
    <property type="match status" value="1"/>
</dbReference>
<dbReference type="STRING" id="230819.A0A5C3KWX3"/>
<dbReference type="InterPro" id="IPR024060">
    <property type="entry name" value="Ureidoglycolate_lyase_dom_sf"/>
</dbReference>
<comment type="subunit">
    <text evidence="2">Homodimer.</text>
</comment>
<dbReference type="PANTHER" id="PTHR12045:SF3">
    <property type="entry name" value="INACTIVE ALLANTOICASE-RELATED"/>
    <property type="match status" value="1"/>
</dbReference>
<feature type="domain" description="Allantoicase" evidence="8">
    <location>
        <begin position="27"/>
        <end position="174"/>
    </location>
</feature>
<evidence type="ECO:0000256" key="5">
    <source>
        <dbReference type="ARBA" id="ARBA00023239"/>
    </source>
</evidence>
<keyword evidence="3" id="KW-0659">Purine metabolism</keyword>
<organism evidence="9 10">
    <name type="scientific">Coprinopsis marcescibilis</name>
    <name type="common">Agaric fungus</name>
    <name type="synonym">Psathyrella marcescibilis</name>
    <dbReference type="NCBI Taxonomy" id="230819"/>
    <lineage>
        <taxon>Eukaryota</taxon>
        <taxon>Fungi</taxon>
        <taxon>Dikarya</taxon>
        <taxon>Basidiomycota</taxon>
        <taxon>Agaricomycotina</taxon>
        <taxon>Agaricomycetes</taxon>
        <taxon>Agaricomycetidae</taxon>
        <taxon>Agaricales</taxon>
        <taxon>Agaricineae</taxon>
        <taxon>Psathyrellaceae</taxon>
        <taxon>Coprinopsis</taxon>
    </lineage>
</organism>
<dbReference type="Gene3D" id="2.60.120.480">
    <property type="entry name" value="Ureidoglycolate hydrolase"/>
    <property type="match status" value="1"/>
</dbReference>
<keyword evidence="10" id="KW-1185">Reference proteome</keyword>
<comment type="catalytic activity">
    <reaction evidence="6">
        <text>(S)-ureidoglycolate = urea + glyoxylate</text>
        <dbReference type="Rhea" id="RHEA:11304"/>
        <dbReference type="ChEBI" id="CHEBI:16199"/>
        <dbReference type="ChEBI" id="CHEBI:36655"/>
        <dbReference type="ChEBI" id="CHEBI:57296"/>
        <dbReference type="EC" id="4.3.2.3"/>
    </reaction>
</comment>
<feature type="region of interest" description="Disordered" evidence="7">
    <location>
        <begin position="342"/>
        <end position="362"/>
    </location>
</feature>
<dbReference type="GO" id="GO:0006144">
    <property type="term" value="P:purine nucleobase metabolic process"/>
    <property type="evidence" value="ECO:0007669"/>
    <property type="project" value="UniProtKB-KW"/>
</dbReference>
<reference evidence="9 10" key="1">
    <citation type="journal article" date="2019" name="Nat. Ecol. Evol.">
        <title>Megaphylogeny resolves global patterns of mushroom evolution.</title>
        <authorList>
            <person name="Varga T."/>
            <person name="Krizsan K."/>
            <person name="Foldi C."/>
            <person name="Dima B."/>
            <person name="Sanchez-Garcia M."/>
            <person name="Sanchez-Ramirez S."/>
            <person name="Szollosi G.J."/>
            <person name="Szarkandi J.G."/>
            <person name="Papp V."/>
            <person name="Albert L."/>
            <person name="Andreopoulos W."/>
            <person name="Angelini C."/>
            <person name="Antonin V."/>
            <person name="Barry K.W."/>
            <person name="Bougher N.L."/>
            <person name="Buchanan P."/>
            <person name="Buyck B."/>
            <person name="Bense V."/>
            <person name="Catcheside P."/>
            <person name="Chovatia M."/>
            <person name="Cooper J."/>
            <person name="Damon W."/>
            <person name="Desjardin D."/>
            <person name="Finy P."/>
            <person name="Geml J."/>
            <person name="Haridas S."/>
            <person name="Hughes K."/>
            <person name="Justo A."/>
            <person name="Karasinski D."/>
            <person name="Kautmanova I."/>
            <person name="Kiss B."/>
            <person name="Kocsube S."/>
            <person name="Kotiranta H."/>
            <person name="LaButti K.M."/>
            <person name="Lechner B.E."/>
            <person name="Liimatainen K."/>
            <person name="Lipzen A."/>
            <person name="Lukacs Z."/>
            <person name="Mihaltcheva S."/>
            <person name="Morgado L.N."/>
            <person name="Niskanen T."/>
            <person name="Noordeloos M.E."/>
            <person name="Ohm R.A."/>
            <person name="Ortiz-Santana B."/>
            <person name="Ovrebo C."/>
            <person name="Racz N."/>
            <person name="Riley R."/>
            <person name="Savchenko A."/>
            <person name="Shiryaev A."/>
            <person name="Soop K."/>
            <person name="Spirin V."/>
            <person name="Szebenyi C."/>
            <person name="Tomsovsky M."/>
            <person name="Tulloss R.E."/>
            <person name="Uehling J."/>
            <person name="Grigoriev I.V."/>
            <person name="Vagvolgyi C."/>
            <person name="Papp T."/>
            <person name="Martin F.M."/>
            <person name="Miettinen O."/>
            <person name="Hibbett D.S."/>
            <person name="Nagy L.G."/>
        </authorList>
    </citation>
    <scope>NUCLEOTIDE SEQUENCE [LARGE SCALE GENOMIC DNA]</scope>
    <source>
        <strain evidence="9 10">CBS 121175</strain>
    </source>
</reference>
<protein>
    <submittedName>
        <fullName evidence="9">Allantoicase</fullName>
    </submittedName>
</protein>
<evidence type="ECO:0000256" key="6">
    <source>
        <dbReference type="ARBA" id="ARBA00047684"/>
    </source>
</evidence>
<dbReference type="GO" id="GO:0004037">
    <property type="term" value="F:allantoicase activity"/>
    <property type="evidence" value="ECO:0007669"/>
    <property type="project" value="InterPro"/>
</dbReference>
<evidence type="ECO:0000256" key="7">
    <source>
        <dbReference type="SAM" id="MobiDB-lite"/>
    </source>
</evidence>
<evidence type="ECO:0000313" key="9">
    <source>
        <dbReference type="EMBL" id="TFK25169.1"/>
    </source>
</evidence>
<dbReference type="GO" id="GO:0050385">
    <property type="term" value="F:ureidoglycolate lyase activity"/>
    <property type="evidence" value="ECO:0007669"/>
    <property type="project" value="UniProtKB-EC"/>
</dbReference>
<dbReference type="FunFam" id="2.60.120.260:FF:000059">
    <property type="entry name" value="Probable allantoicase"/>
    <property type="match status" value="1"/>
</dbReference>
<dbReference type="InterPro" id="IPR005164">
    <property type="entry name" value="Allantoicase"/>
</dbReference>
<keyword evidence="4" id="KW-0378">Hydrolase</keyword>
<sequence length="573" mass="62383">MSFESVSVDQFKDNFSAHTELSGVAIGGRVVTFSDEFFAEASNMLKVAPSTSMKGQFGSQGALFDGWETRRHNPSYDWCIIQLGTTGTVVGFDVDTSHFSGNEAPACSIEVLDGVPTENPKVDDAGWTEVLPKTDLGPNARHLFKVPRTEPVNFVKLKMFPDGGIARFRVYGDVSPVHPQDIASSFDLAHVFAGGRVIYVSDQHFGVGANLLLPGRGKDMGDGWETRRSRIKGHKDWVIIKLGAPGYLEHVEIDTAHFKGNFPESCEIHGLYSDNDLDVQAQGGDEATWSLLLPRTKLGPHRQHYFQLENVETAIYSHIKVTIHPDGGIKRVRITGRKALAESSTPSIHMSESTATTQPPLVSIPTTRSAANVTTIPVLPLTAEAFAPFGQVIQGYSERAAAPKDQKITGANAGTAEKYHKQTLLQSSYPPEAGATSGISVYRCHPFTDIAADGSIALTVLERHSYTNQSFIPMGRGDGEGLRDPGHRYLVVVAHNGPDDRPNLLTLRAFLATSAQGITYNSGIWHQPMTVLDKPLDLACVETQIGDGSISDCEILELDMSDQMYKLRLPARA</sequence>
<evidence type="ECO:0000256" key="3">
    <source>
        <dbReference type="ARBA" id="ARBA00022631"/>
    </source>
</evidence>
<dbReference type="GO" id="GO:0000256">
    <property type="term" value="P:allantoin catabolic process"/>
    <property type="evidence" value="ECO:0007669"/>
    <property type="project" value="InterPro"/>
</dbReference>
<proteinExistence type="inferred from homology"/>
<evidence type="ECO:0000313" key="10">
    <source>
        <dbReference type="Proteomes" id="UP000307440"/>
    </source>
</evidence>
<evidence type="ECO:0000256" key="2">
    <source>
        <dbReference type="ARBA" id="ARBA00011738"/>
    </source>
</evidence>
<comment type="similarity">
    <text evidence="1">Belongs to the allantoicase family.</text>
</comment>
<dbReference type="CDD" id="cd20298">
    <property type="entry name" value="cupin_UAH"/>
    <property type="match status" value="1"/>
</dbReference>
<dbReference type="GO" id="GO:0004848">
    <property type="term" value="F:ureidoglycolate hydrolase activity"/>
    <property type="evidence" value="ECO:0007669"/>
    <property type="project" value="InterPro"/>
</dbReference>
<feature type="domain" description="Allantoicase" evidence="8">
    <location>
        <begin position="194"/>
        <end position="338"/>
    </location>
</feature>
<dbReference type="InterPro" id="IPR015908">
    <property type="entry name" value="Allantoicase_dom"/>
</dbReference>
<dbReference type="Pfam" id="PF03561">
    <property type="entry name" value="Allantoicase"/>
    <property type="match status" value="2"/>
</dbReference>
<evidence type="ECO:0000256" key="1">
    <source>
        <dbReference type="ARBA" id="ARBA00009242"/>
    </source>
</evidence>
<dbReference type="InterPro" id="IPR011051">
    <property type="entry name" value="RmlC_Cupin_sf"/>
</dbReference>
<dbReference type="InterPro" id="IPR007247">
    <property type="entry name" value="Ureidogly_lyase"/>
</dbReference>
<dbReference type="AlphaFoldDB" id="A0A5C3KWX3"/>
<gene>
    <name evidence="9" type="ORF">FA15DRAFT_668696</name>
</gene>
<evidence type="ECO:0000256" key="4">
    <source>
        <dbReference type="ARBA" id="ARBA00022801"/>
    </source>
</evidence>
<dbReference type="InterPro" id="IPR008979">
    <property type="entry name" value="Galactose-bd-like_sf"/>
</dbReference>
<dbReference type="InterPro" id="IPR047233">
    <property type="entry name" value="UAH_cupin"/>
</dbReference>
<dbReference type="Gene3D" id="2.60.120.260">
    <property type="entry name" value="Galactose-binding domain-like"/>
    <property type="match status" value="2"/>
</dbReference>